<dbReference type="GO" id="GO:0016020">
    <property type="term" value="C:membrane"/>
    <property type="evidence" value="ECO:0007669"/>
    <property type="project" value="UniProtKB-SubCell"/>
</dbReference>
<proteinExistence type="predicted"/>
<feature type="transmembrane region" description="Helical" evidence="5">
    <location>
        <begin position="96"/>
        <end position="120"/>
    </location>
</feature>
<evidence type="ECO:0000256" key="2">
    <source>
        <dbReference type="ARBA" id="ARBA00022692"/>
    </source>
</evidence>
<gene>
    <name evidence="7" type="ORF">ADEAN_000769100</name>
</gene>
<dbReference type="PANTHER" id="PTHR22950">
    <property type="entry name" value="AMINO ACID TRANSPORTER"/>
    <property type="match status" value="1"/>
</dbReference>
<evidence type="ECO:0000313" key="7">
    <source>
        <dbReference type="EMBL" id="CAD2220176.1"/>
    </source>
</evidence>
<evidence type="ECO:0000256" key="3">
    <source>
        <dbReference type="ARBA" id="ARBA00022989"/>
    </source>
</evidence>
<name>A0A7G2CK47_9TRYP</name>
<protein>
    <submittedName>
        <fullName evidence="7">Transmembrane amino acid transporter protein, putative</fullName>
    </submittedName>
</protein>
<keyword evidence="4 5" id="KW-0472">Membrane</keyword>
<accession>A0A7G2CK47</accession>
<evidence type="ECO:0000259" key="6">
    <source>
        <dbReference type="Pfam" id="PF01490"/>
    </source>
</evidence>
<feature type="transmembrane region" description="Helical" evidence="5">
    <location>
        <begin position="65"/>
        <end position="84"/>
    </location>
</feature>
<dbReference type="GO" id="GO:0015179">
    <property type="term" value="F:L-amino acid transmembrane transporter activity"/>
    <property type="evidence" value="ECO:0007669"/>
    <property type="project" value="TreeGrafter"/>
</dbReference>
<feature type="transmembrane region" description="Helical" evidence="5">
    <location>
        <begin position="372"/>
        <end position="392"/>
    </location>
</feature>
<dbReference type="EMBL" id="LR877160">
    <property type="protein sequence ID" value="CAD2220176.1"/>
    <property type="molecule type" value="Genomic_DNA"/>
</dbReference>
<reference evidence="7 8" key="1">
    <citation type="submission" date="2020-08" db="EMBL/GenBank/DDBJ databases">
        <authorList>
            <person name="Newling K."/>
            <person name="Davey J."/>
            <person name="Forrester S."/>
        </authorList>
    </citation>
    <scope>NUCLEOTIDE SEQUENCE [LARGE SCALE GENOMIC DNA]</scope>
    <source>
        <strain evidence="8">Crithidia deanei Carvalho (ATCC PRA-265)</strain>
    </source>
</reference>
<dbReference type="AlphaFoldDB" id="A0A7G2CK47"/>
<organism evidence="7 8">
    <name type="scientific">Angomonas deanei</name>
    <dbReference type="NCBI Taxonomy" id="59799"/>
    <lineage>
        <taxon>Eukaryota</taxon>
        <taxon>Discoba</taxon>
        <taxon>Euglenozoa</taxon>
        <taxon>Kinetoplastea</taxon>
        <taxon>Metakinetoplastina</taxon>
        <taxon>Trypanosomatida</taxon>
        <taxon>Trypanosomatidae</taxon>
        <taxon>Strigomonadinae</taxon>
        <taxon>Angomonas</taxon>
    </lineage>
</organism>
<dbReference type="GO" id="GO:0005737">
    <property type="term" value="C:cytoplasm"/>
    <property type="evidence" value="ECO:0007669"/>
    <property type="project" value="TreeGrafter"/>
</dbReference>
<feature type="transmembrane region" description="Helical" evidence="5">
    <location>
        <begin position="433"/>
        <end position="458"/>
    </location>
</feature>
<comment type="subcellular location">
    <subcellularLocation>
        <location evidence="1">Membrane</location>
        <topology evidence="1">Multi-pass membrane protein</topology>
    </subcellularLocation>
</comment>
<evidence type="ECO:0000256" key="4">
    <source>
        <dbReference type="ARBA" id="ARBA00023136"/>
    </source>
</evidence>
<evidence type="ECO:0000256" key="1">
    <source>
        <dbReference type="ARBA" id="ARBA00004141"/>
    </source>
</evidence>
<dbReference type="InterPro" id="IPR013057">
    <property type="entry name" value="AA_transpt_TM"/>
</dbReference>
<dbReference type="VEuPathDB" id="TriTrypDB:ADEAN_000769100"/>
<evidence type="ECO:0000256" key="5">
    <source>
        <dbReference type="SAM" id="Phobius"/>
    </source>
</evidence>
<feature type="transmembrane region" description="Helical" evidence="5">
    <location>
        <begin position="253"/>
        <end position="274"/>
    </location>
</feature>
<feature type="transmembrane region" description="Helical" evidence="5">
    <location>
        <begin position="208"/>
        <end position="232"/>
    </location>
</feature>
<dbReference type="Pfam" id="PF01490">
    <property type="entry name" value="Aa_trans"/>
    <property type="match status" value="1"/>
</dbReference>
<dbReference type="Proteomes" id="UP000515908">
    <property type="component" value="Chromosome 16"/>
</dbReference>
<dbReference type="PANTHER" id="PTHR22950:SF702">
    <property type="entry name" value="AMINO ACID TRANSPORTER PROTEIN"/>
    <property type="match status" value="1"/>
</dbReference>
<keyword evidence="8" id="KW-1185">Reference proteome</keyword>
<keyword evidence="3 5" id="KW-1133">Transmembrane helix</keyword>
<feature type="transmembrane region" description="Helical" evidence="5">
    <location>
        <begin position="331"/>
        <end position="352"/>
    </location>
</feature>
<feature type="transmembrane region" description="Helical" evidence="5">
    <location>
        <begin position="286"/>
        <end position="310"/>
    </location>
</feature>
<feature type="transmembrane region" description="Helical" evidence="5">
    <location>
        <begin position="140"/>
        <end position="165"/>
    </location>
</feature>
<feature type="transmembrane region" description="Helical" evidence="5">
    <location>
        <begin position="399"/>
        <end position="421"/>
    </location>
</feature>
<feature type="domain" description="Amino acid transporter transmembrane" evidence="6">
    <location>
        <begin position="76"/>
        <end position="457"/>
    </location>
</feature>
<sequence length="463" mass="50926">MSTPSDKPLPNQLEVEDVLLDVGKREPVLWEEPDTRVVEGPPPPPATRLGRAMDRFLKVVPPGGLIANCFQLGSCTLGGAIISMPDSFRTSGIGMAVIYLVIMYAVTVYSMTQLGFAMRITGLDSYETMGRGLFGRGGDYFVGAVMFISCVGTAVGFVSAMGSLLRPVLQKAEGTPEYLKSDMGVRLLQTLIWLVLLLPAVIPKRLNSIRYIAVVGVVMVLYFTFTIVVHSAQNGLHKGMRGEMAFFTSGNTAIYALSVFVFAFLCQTITYPVYYEMQPNPSVKQLTMASIISMGMCTVLYILAGVFGYFDFADDIQPSIMDNYDPLSTPYMMVSFVGMLIKIVAAFCANWVCIRNYIYYVFRWNLATTPYWLHTLFCVVVSGIILVAGIFIPKVTLAFGLVGALTGGFMSFIFPALFWMYCGNWSLKTVGLGHWLATYFMLLGGVIAIVWGTIATIYDTFIG</sequence>
<evidence type="ECO:0000313" key="8">
    <source>
        <dbReference type="Proteomes" id="UP000515908"/>
    </source>
</evidence>
<feature type="transmembrane region" description="Helical" evidence="5">
    <location>
        <begin position="185"/>
        <end position="202"/>
    </location>
</feature>
<keyword evidence="2 5" id="KW-0812">Transmembrane</keyword>